<dbReference type="InterPro" id="IPR029063">
    <property type="entry name" value="SAM-dependent_MTases_sf"/>
</dbReference>
<feature type="non-terminal residue" evidence="1">
    <location>
        <position position="1"/>
    </location>
</feature>
<proteinExistence type="predicted"/>
<dbReference type="SUPFAM" id="SSF53335">
    <property type="entry name" value="S-adenosyl-L-methionine-dependent methyltransferases"/>
    <property type="match status" value="1"/>
</dbReference>
<name>X1AF56_9ZZZZ</name>
<evidence type="ECO:0008006" key="2">
    <source>
        <dbReference type="Google" id="ProtNLM"/>
    </source>
</evidence>
<reference evidence="1" key="1">
    <citation type="journal article" date="2014" name="Front. Microbiol.">
        <title>High frequency of phylogenetically diverse reductive dehalogenase-homologous genes in deep subseafloor sedimentary metagenomes.</title>
        <authorList>
            <person name="Kawai M."/>
            <person name="Futagami T."/>
            <person name="Toyoda A."/>
            <person name="Takaki Y."/>
            <person name="Nishi S."/>
            <person name="Hori S."/>
            <person name="Arai W."/>
            <person name="Tsubouchi T."/>
            <person name="Morono Y."/>
            <person name="Uchiyama I."/>
            <person name="Ito T."/>
            <person name="Fujiyama A."/>
            <person name="Inagaki F."/>
            <person name="Takami H."/>
        </authorList>
    </citation>
    <scope>NUCLEOTIDE SEQUENCE</scope>
    <source>
        <strain evidence="1">Expedition CK06-06</strain>
    </source>
</reference>
<dbReference type="AlphaFoldDB" id="X1AF56"/>
<dbReference type="Gene3D" id="3.40.50.150">
    <property type="entry name" value="Vaccinia Virus protein VP39"/>
    <property type="match status" value="1"/>
</dbReference>
<feature type="non-terminal residue" evidence="1">
    <location>
        <position position="165"/>
    </location>
</feature>
<comment type="caution">
    <text evidence="1">The sequence shown here is derived from an EMBL/GenBank/DDBJ whole genome shotgun (WGS) entry which is preliminary data.</text>
</comment>
<protein>
    <recommendedName>
        <fullName evidence="2">Methyltransferase domain-containing protein</fullName>
    </recommendedName>
</protein>
<organism evidence="1">
    <name type="scientific">marine sediment metagenome</name>
    <dbReference type="NCBI Taxonomy" id="412755"/>
    <lineage>
        <taxon>unclassified sequences</taxon>
        <taxon>metagenomes</taxon>
        <taxon>ecological metagenomes</taxon>
    </lineage>
</organism>
<accession>X1AF56</accession>
<gene>
    <name evidence="1" type="ORF">S01H4_12904</name>
</gene>
<sequence>KNRGPAYSYVKLAYLYNRYLKGNMAIKSAADASHVTIKKYKDWTSKNYSEHANLAKWKEFKKVIQDTKTANAPKTHWSEEYARDESKFKDNEKLKIVLPFIERTHGGTLLDVGSNKGYYCDILKSHYDHLVGFDIDERCIDVAEQKYGSDKCAFSKISIDQLFAG</sequence>
<dbReference type="EMBL" id="BART01005630">
    <property type="protein sequence ID" value="GAG68442.1"/>
    <property type="molecule type" value="Genomic_DNA"/>
</dbReference>
<evidence type="ECO:0000313" key="1">
    <source>
        <dbReference type="EMBL" id="GAG68442.1"/>
    </source>
</evidence>